<dbReference type="PROSITE" id="PS50088">
    <property type="entry name" value="ANK_REPEAT"/>
    <property type="match status" value="1"/>
</dbReference>
<keyword evidence="2" id="KW-0732">Signal</keyword>
<name>A0ABY6GN46_9GAMM</name>
<feature type="repeat" description="ANK" evidence="1">
    <location>
        <begin position="128"/>
        <end position="160"/>
    </location>
</feature>
<evidence type="ECO:0000256" key="2">
    <source>
        <dbReference type="SAM" id="SignalP"/>
    </source>
</evidence>
<dbReference type="RefSeq" id="WP_262595539.1">
    <property type="nucleotide sequence ID" value="NZ_CP103300.1"/>
</dbReference>
<dbReference type="EMBL" id="CP103300">
    <property type="protein sequence ID" value="UYM14136.1"/>
    <property type="molecule type" value="Genomic_DNA"/>
</dbReference>
<evidence type="ECO:0000313" key="4">
    <source>
        <dbReference type="Proteomes" id="UP001163255"/>
    </source>
</evidence>
<keyword evidence="1" id="KW-0040">ANK repeat</keyword>
<organism evidence="3 4">
    <name type="scientific">Endozoicomonas euniceicola</name>
    <dbReference type="NCBI Taxonomy" id="1234143"/>
    <lineage>
        <taxon>Bacteria</taxon>
        <taxon>Pseudomonadati</taxon>
        <taxon>Pseudomonadota</taxon>
        <taxon>Gammaproteobacteria</taxon>
        <taxon>Oceanospirillales</taxon>
        <taxon>Endozoicomonadaceae</taxon>
        <taxon>Endozoicomonas</taxon>
    </lineage>
</organism>
<feature type="signal peptide" evidence="2">
    <location>
        <begin position="1"/>
        <end position="26"/>
    </location>
</feature>
<dbReference type="SUPFAM" id="SSF48403">
    <property type="entry name" value="Ankyrin repeat"/>
    <property type="match status" value="1"/>
</dbReference>
<dbReference type="PROSITE" id="PS50297">
    <property type="entry name" value="ANK_REP_REGION"/>
    <property type="match status" value="1"/>
</dbReference>
<evidence type="ECO:0000313" key="3">
    <source>
        <dbReference type="EMBL" id="UYM14136.1"/>
    </source>
</evidence>
<evidence type="ECO:0000256" key="1">
    <source>
        <dbReference type="PROSITE-ProRule" id="PRU00023"/>
    </source>
</evidence>
<dbReference type="Gene3D" id="1.25.40.20">
    <property type="entry name" value="Ankyrin repeat-containing domain"/>
    <property type="match status" value="1"/>
</dbReference>
<dbReference type="Proteomes" id="UP001163255">
    <property type="component" value="Chromosome"/>
</dbReference>
<reference evidence="3" key="1">
    <citation type="submission" date="2022-10" db="EMBL/GenBank/DDBJ databases">
        <title>Completed Genome Sequence of two octocoral isolated bacterium, Endozoicomonas euniceicola EF212T and Endozoicomonas gorgoniicola PS125T.</title>
        <authorList>
            <person name="Chiou Y.-J."/>
            <person name="Chen Y.-H."/>
        </authorList>
    </citation>
    <scope>NUCLEOTIDE SEQUENCE</scope>
    <source>
        <strain evidence="3">EF212</strain>
    </source>
</reference>
<dbReference type="InterPro" id="IPR036770">
    <property type="entry name" value="Ankyrin_rpt-contain_sf"/>
</dbReference>
<keyword evidence="4" id="KW-1185">Reference proteome</keyword>
<protein>
    <submittedName>
        <fullName evidence="3">Ankyrin repeat domain-containing protein</fullName>
    </submittedName>
</protein>
<proteinExistence type="predicted"/>
<feature type="chain" id="PRO_5045818649" evidence="2">
    <location>
        <begin position="27"/>
        <end position="222"/>
    </location>
</feature>
<sequence length="222" mass="25167">MFYRIFKKMMPVLAVTIPLWCSTTLADDQINEQLITRIKEKISFSEKAGYHVPTEETIIEHIKQLLSQGADINYQEENIAVPRTYSSVLQSLGNLASLIHGVCEWMEYLPFAGSPKCTPPQETKEPSSAWTALMYASYKGLPDVVSFLLKQGANPNFTGAQGWNAYTLAEYYRDRYEKSNDKSMKEHANKYNRIVCELEPLTTNTVVPPSLYIGKTQAHCEP</sequence>
<dbReference type="InterPro" id="IPR002110">
    <property type="entry name" value="Ankyrin_rpt"/>
</dbReference>
<accession>A0ABY6GN46</accession>
<dbReference type="SMART" id="SM00248">
    <property type="entry name" value="ANK"/>
    <property type="match status" value="1"/>
</dbReference>
<dbReference type="Pfam" id="PF00023">
    <property type="entry name" value="Ank"/>
    <property type="match status" value="1"/>
</dbReference>
<gene>
    <name evidence="3" type="ORF">NX720_14600</name>
</gene>